<dbReference type="InterPro" id="IPR009057">
    <property type="entry name" value="Homeodomain-like_sf"/>
</dbReference>
<organism evidence="6 7">
    <name type="scientific">Paralimibaculum aggregatum</name>
    <dbReference type="NCBI Taxonomy" id="3036245"/>
    <lineage>
        <taxon>Bacteria</taxon>
        <taxon>Pseudomonadati</taxon>
        <taxon>Pseudomonadota</taxon>
        <taxon>Alphaproteobacteria</taxon>
        <taxon>Rhodobacterales</taxon>
        <taxon>Paracoccaceae</taxon>
        <taxon>Paralimibaculum</taxon>
    </lineage>
</organism>
<name>A0ABQ6LLQ2_9RHOB</name>
<evidence type="ECO:0000256" key="3">
    <source>
        <dbReference type="ARBA" id="ARBA00023163"/>
    </source>
</evidence>
<gene>
    <name evidence="6" type="ORF">LNKW23_05640</name>
</gene>
<dbReference type="InterPro" id="IPR041478">
    <property type="entry name" value="TetR_C_27"/>
</dbReference>
<dbReference type="InterPro" id="IPR050109">
    <property type="entry name" value="HTH-type_TetR-like_transc_reg"/>
</dbReference>
<dbReference type="PANTHER" id="PTHR30055">
    <property type="entry name" value="HTH-TYPE TRANSCRIPTIONAL REGULATOR RUTR"/>
    <property type="match status" value="1"/>
</dbReference>
<reference evidence="6 7" key="1">
    <citation type="submission" date="2023-04" db="EMBL/GenBank/DDBJ databases">
        <title>Marinoamorphus aggregata gen. nov., sp. Nov., isolate from tissue of brittle star Ophioplocus japonicus.</title>
        <authorList>
            <person name="Kawano K."/>
            <person name="Sawayama S."/>
            <person name="Nakagawa S."/>
        </authorList>
    </citation>
    <scope>NUCLEOTIDE SEQUENCE [LARGE SCALE GENOMIC DNA]</scope>
    <source>
        <strain evidence="6 7">NKW23</strain>
    </source>
</reference>
<dbReference type="EMBL" id="BSYI01000003">
    <property type="protein sequence ID" value="GMG81351.1"/>
    <property type="molecule type" value="Genomic_DNA"/>
</dbReference>
<evidence type="ECO:0000313" key="7">
    <source>
        <dbReference type="Proteomes" id="UP001239909"/>
    </source>
</evidence>
<dbReference type="Gene3D" id="1.10.10.60">
    <property type="entry name" value="Homeodomain-like"/>
    <property type="match status" value="1"/>
</dbReference>
<dbReference type="SUPFAM" id="SSF48498">
    <property type="entry name" value="Tetracyclin repressor-like, C-terminal domain"/>
    <property type="match status" value="1"/>
</dbReference>
<dbReference type="InterPro" id="IPR036271">
    <property type="entry name" value="Tet_transcr_reg_TetR-rel_C_sf"/>
</dbReference>
<proteinExistence type="predicted"/>
<keyword evidence="2 4" id="KW-0238">DNA-binding</keyword>
<protein>
    <recommendedName>
        <fullName evidence="5">HTH tetR-type domain-containing protein</fullName>
    </recommendedName>
</protein>
<comment type="caution">
    <text evidence="6">The sequence shown here is derived from an EMBL/GenBank/DDBJ whole genome shotgun (WGS) entry which is preliminary data.</text>
</comment>
<dbReference type="RefSeq" id="WP_285670014.1">
    <property type="nucleotide sequence ID" value="NZ_BSYI01000003.1"/>
</dbReference>
<evidence type="ECO:0000256" key="4">
    <source>
        <dbReference type="PROSITE-ProRule" id="PRU00335"/>
    </source>
</evidence>
<dbReference type="PRINTS" id="PR00455">
    <property type="entry name" value="HTHTETR"/>
</dbReference>
<dbReference type="Proteomes" id="UP001239909">
    <property type="component" value="Unassembled WGS sequence"/>
</dbReference>
<feature type="domain" description="HTH tetR-type" evidence="5">
    <location>
        <begin position="18"/>
        <end position="78"/>
    </location>
</feature>
<accession>A0ABQ6LLQ2</accession>
<dbReference type="Pfam" id="PF17935">
    <property type="entry name" value="TetR_C_27"/>
    <property type="match status" value="1"/>
</dbReference>
<evidence type="ECO:0000256" key="2">
    <source>
        <dbReference type="ARBA" id="ARBA00023125"/>
    </source>
</evidence>
<sequence length="213" mass="23347">MTSAKSEPLPSANDEAHSRIRGEILDEAEALFCHYGFWKTNMSDIARACGMSTANLYRYFRNKQAIGLAAVGRHFSAEEAVGAAAIAEAGPDPEARIRALLRAVVRHTVEAMDTYPKMIEMAEFVCGDEEGYSLLEAHIRWRREQIAAALAEGAAAGAFDVDDAERTAIALQHAVKAFCMPFSLAQWRDRTTVMPELEAVLDLAFRGIRRAGG</sequence>
<dbReference type="PROSITE" id="PS50977">
    <property type="entry name" value="HTH_TETR_2"/>
    <property type="match status" value="1"/>
</dbReference>
<keyword evidence="1" id="KW-0805">Transcription regulation</keyword>
<evidence type="ECO:0000313" key="6">
    <source>
        <dbReference type="EMBL" id="GMG81351.1"/>
    </source>
</evidence>
<dbReference type="SUPFAM" id="SSF46689">
    <property type="entry name" value="Homeodomain-like"/>
    <property type="match status" value="1"/>
</dbReference>
<feature type="DNA-binding region" description="H-T-H motif" evidence="4">
    <location>
        <begin position="41"/>
        <end position="60"/>
    </location>
</feature>
<evidence type="ECO:0000259" key="5">
    <source>
        <dbReference type="PROSITE" id="PS50977"/>
    </source>
</evidence>
<keyword evidence="7" id="KW-1185">Reference proteome</keyword>
<dbReference type="PANTHER" id="PTHR30055:SF151">
    <property type="entry name" value="TRANSCRIPTIONAL REGULATORY PROTEIN"/>
    <property type="match status" value="1"/>
</dbReference>
<evidence type="ECO:0000256" key="1">
    <source>
        <dbReference type="ARBA" id="ARBA00023015"/>
    </source>
</evidence>
<keyword evidence="3" id="KW-0804">Transcription</keyword>
<dbReference type="Pfam" id="PF00440">
    <property type="entry name" value="TetR_N"/>
    <property type="match status" value="1"/>
</dbReference>
<dbReference type="InterPro" id="IPR001647">
    <property type="entry name" value="HTH_TetR"/>
</dbReference>
<dbReference type="Gene3D" id="1.10.357.10">
    <property type="entry name" value="Tetracycline Repressor, domain 2"/>
    <property type="match status" value="1"/>
</dbReference>